<dbReference type="Pfam" id="PF00440">
    <property type="entry name" value="TetR_N"/>
    <property type="match status" value="1"/>
</dbReference>
<dbReference type="InterPro" id="IPR049484">
    <property type="entry name" value="Rv0078-like_C"/>
</dbReference>
<keyword evidence="3" id="KW-0804">Transcription</keyword>
<dbReference type="InterPro" id="IPR023772">
    <property type="entry name" value="DNA-bd_HTH_TetR-type_CS"/>
</dbReference>
<dbReference type="PANTHER" id="PTHR30055:SF234">
    <property type="entry name" value="HTH-TYPE TRANSCRIPTIONAL REGULATOR BETI"/>
    <property type="match status" value="1"/>
</dbReference>
<dbReference type="Gene3D" id="1.10.357.10">
    <property type="entry name" value="Tetracycline Repressor, domain 2"/>
    <property type="match status" value="1"/>
</dbReference>
<dbReference type="InterPro" id="IPR009057">
    <property type="entry name" value="Homeodomain-like_sf"/>
</dbReference>
<evidence type="ECO:0000256" key="5">
    <source>
        <dbReference type="SAM" id="MobiDB-lite"/>
    </source>
</evidence>
<dbReference type="SUPFAM" id="SSF46689">
    <property type="entry name" value="Homeodomain-like"/>
    <property type="match status" value="1"/>
</dbReference>
<feature type="region of interest" description="Disordered" evidence="5">
    <location>
        <begin position="1"/>
        <end position="21"/>
    </location>
</feature>
<dbReference type="PANTHER" id="PTHR30055">
    <property type="entry name" value="HTH-TYPE TRANSCRIPTIONAL REGULATOR RUTR"/>
    <property type="match status" value="1"/>
</dbReference>
<evidence type="ECO:0000313" key="7">
    <source>
        <dbReference type="EMBL" id="WNG42708.1"/>
    </source>
</evidence>
<keyword evidence="2 4" id="KW-0238">DNA-binding</keyword>
<dbReference type="Proteomes" id="UP001611383">
    <property type="component" value="Chromosome"/>
</dbReference>
<dbReference type="EMBL" id="CP043494">
    <property type="protein sequence ID" value="WNG42708.1"/>
    <property type="molecule type" value="Genomic_DNA"/>
</dbReference>
<sequence length="204" mass="21619">MQRRASSRTGRRSNRERTEVTRGDLIAAARKLFTERSYAETSTPEIATAAGVTRGALYHHFEDKQALFRAVVEHEAQAVAEEIERATPPALSVRRALLAGADAYLAAMAVPGRTRLLLLDGPAVLGRTEMDAIDLRHAGRTLREGLAAAMGEGAIAEGPVDALTGLLSAAFDRAALAIDSGASAADYRSAIAALVEGLLSARKR</sequence>
<keyword evidence="1" id="KW-0805">Transcription regulation</keyword>
<feature type="compositionally biased region" description="Basic residues" evidence="5">
    <location>
        <begin position="1"/>
        <end position="12"/>
    </location>
</feature>
<feature type="domain" description="HTH tetR-type" evidence="6">
    <location>
        <begin position="19"/>
        <end position="79"/>
    </location>
</feature>
<name>A0ABY9WGF8_9BACT</name>
<proteinExistence type="predicted"/>
<dbReference type="Pfam" id="PF21351">
    <property type="entry name" value="TetR_C_41"/>
    <property type="match status" value="1"/>
</dbReference>
<evidence type="ECO:0000256" key="2">
    <source>
        <dbReference type="ARBA" id="ARBA00023125"/>
    </source>
</evidence>
<evidence type="ECO:0000256" key="1">
    <source>
        <dbReference type="ARBA" id="ARBA00023015"/>
    </source>
</evidence>
<organism evidence="7 8">
    <name type="scientific">Archangium minus</name>
    <dbReference type="NCBI Taxonomy" id="83450"/>
    <lineage>
        <taxon>Bacteria</taxon>
        <taxon>Pseudomonadati</taxon>
        <taxon>Myxococcota</taxon>
        <taxon>Myxococcia</taxon>
        <taxon>Myxococcales</taxon>
        <taxon>Cystobacterineae</taxon>
        <taxon>Archangiaceae</taxon>
        <taxon>Archangium</taxon>
    </lineage>
</organism>
<evidence type="ECO:0000256" key="4">
    <source>
        <dbReference type="PROSITE-ProRule" id="PRU00335"/>
    </source>
</evidence>
<feature type="DNA-binding region" description="H-T-H motif" evidence="4">
    <location>
        <begin position="42"/>
        <end position="61"/>
    </location>
</feature>
<dbReference type="PROSITE" id="PS01081">
    <property type="entry name" value="HTH_TETR_1"/>
    <property type="match status" value="1"/>
</dbReference>
<reference evidence="7 8" key="1">
    <citation type="submission" date="2019-08" db="EMBL/GenBank/DDBJ databases">
        <title>Archangium and Cystobacter genomes.</title>
        <authorList>
            <person name="Chen I.-C.K."/>
            <person name="Wielgoss S."/>
        </authorList>
    </citation>
    <scope>NUCLEOTIDE SEQUENCE [LARGE SCALE GENOMIC DNA]</scope>
    <source>
        <strain evidence="7 8">Cbm 6</strain>
    </source>
</reference>
<dbReference type="PROSITE" id="PS50977">
    <property type="entry name" value="HTH_TETR_2"/>
    <property type="match status" value="1"/>
</dbReference>
<accession>A0ABY9WGF8</accession>
<keyword evidence="8" id="KW-1185">Reference proteome</keyword>
<evidence type="ECO:0000313" key="8">
    <source>
        <dbReference type="Proteomes" id="UP001611383"/>
    </source>
</evidence>
<dbReference type="InterPro" id="IPR001647">
    <property type="entry name" value="HTH_TetR"/>
</dbReference>
<evidence type="ECO:0000259" key="6">
    <source>
        <dbReference type="PROSITE" id="PS50977"/>
    </source>
</evidence>
<evidence type="ECO:0000256" key="3">
    <source>
        <dbReference type="ARBA" id="ARBA00023163"/>
    </source>
</evidence>
<dbReference type="InterPro" id="IPR050109">
    <property type="entry name" value="HTH-type_TetR-like_transc_reg"/>
</dbReference>
<dbReference type="PRINTS" id="PR00455">
    <property type="entry name" value="HTHTETR"/>
</dbReference>
<protein>
    <submittedName>
        <fullName evidence="7">TetR family transcriptional regulator</fullName>
    </submittedName>
</protein>
<gene>
    <name evidence="7" type="ORF">F0U60_00315</name>
</gene>